<evidence type="ECO:0000313" key="7">
    <source>
        <dbReference type="Proteomes" id="UP001153321"/>
    </source>
</evidence>
<dbReference type="GO" id="GO:0060090">
    <property type="term" value="F:molecular adaptor activity"/>
    <property type="evidence" value="ECO:0007669"/>
    <property type="project" value="TreeGrafter"/>
</dbReference>
<dbReference type="Gene3D" id="1.25.40.10">
    <property type="entry name" value="Tetratricopeptide repeat domain"/>
    <property type="match status" value="1"/>
</dbReference>
<sequence>MSDIKIVAASIVNFLKRQLEGDSLSVDSRESVEVGVQCIETAFELGPEDAARGVDLLQLVRAQVRPTSLNVPPTRSEAEKLKNEGNEFMKSDRHQEALEKYTRAIELDPTNPVYFCNRAAAHFKLGDNEGAVADCTAALTLQPDYSKAHSRLGLALTALERHREARAAYARAVQLEPENESYRQNLRLADEQLAAHGERPPLDLGGLLQNPALLNMATEMLADPNMQNLISGLMSGAGGAGGGGGQAGGAGGMSALLEAGQALAQHMQAANPELVEQLRRQVRPPGPNPPQ</sequence>
<dbReference type="GO" id="GO:0016020">
    <property type="term" value="C:membrane"/>
    <property type="evidence" value="ECO:0007669"/>
    <property type="project" value="TreeGrafter"/>
</dbReference>
<dbReference type="EMBL" id="LR824543">
    <property type="protein sequence ID" value="CAH1635884.1"/>
    <property type="molecule type" value="Genomic_DNA"/>
</dbReference>
<evidence type="ECO:0000256" key="3">
    <source>
        <dbReference type="ARBA" id="ARBA00022803"/>
    </source>
</evidence>
<dbReference type="SMART" id="SM00028">
    <property type="entry name" value="TPR"/>
    <property type="match status" value="3"/>
</dbReference>
<dbReference type="PANTHER" id="PTHR45831">
    <property type="entry name" value="LD24721P"/>
    <property type="match status" value="1"/>
</dbReference>
<dbReference type="Pfam" id="PF13414">
    <property type="entry name" value="TPR_11"/>
    <property type="match status" value="1"/>
</dbReference>
<dbReference type="Gene3D" id="1.20.5.420">
    <property type="entry name" value="Immunoglobulin FC, subunit C"/>
    <property type="match status" value="1"/>
</dbReference>
<dbReference type="InterPro" id="IPR047150">
    <property type="entry name" value="SGT"/>
</dbReference>
<gene>
    <name evidence="6" type="ORF">SPLIT_LOCUS1246</name>
</gene>
<dbReference type="InterPro" id="IPR013105">
    <property type="entry name" value="TPR_2"/>
</dbReference>
<name>A0A9P0MZB6_SPOLI</name>
<comment type="similarity">
    <text evidence="1">Belongs to the SGT family.</text>
</comment>
<feature type="repeat" description="TPR" evidence="4">
    <location>
        <begin position="146"/>
        <end position="179"/>
    </location>
</feature>
<protein>
    <recommendedName>
        <fullName evidence="5">SGTA homodimerisation domain-containing protein</fullName>
    </recommendedName>
</protein>
<dbReference type="PROSITE" id="PS50293">
    <property type="entry name" value="TPR_REGION"/>
    <property type="match status" value="1"/>
</dbReference>
<dbReference type="SUPFAM" id="SSF48452">
    <property type="entry name" value="TPR-like"/>
    <property type="match status" value="1"/>
</dbReference>
<dbReference type="GO" id="GO:0006620">
    <property type="term" value="P:post-translational protein targeting to endoplasmic reticulum membrane"/>
    <property type="evidence" value="ECO:0007669"/>
    <property type="project" value="TreeGrafter"/>
</dbReference>
<keyword evidence="2" id="KW-0677">Repeat</keyword>
<evidence type="ECO:0000256" key="2">
    <source>
        <dbReference type="ARBA" id="ARBA00022737"/>
    </source>
</evidence>
<reference evidence="6" key="1">
    <citation type="submission" date="2022-02" db="EMBL/GenBank/DDBJ databases">
        <authorList>
            <person name="King R."/>
        </authorList>
    </citation>
    <scope>NUCLEOTIDE SEQUENCE</scope>
</reference>
<evidence type="ECO:0000256" key="4">
    <source>
        <dbReference type="PROSITE-ProRule" id="PRU00339"/>
    </source>
</evidence>
<dbReference type="InterPro" id="IPR032374">
    <property type="entry name" value="SGTA_dimer"/>
</dbReference>
<dbReference type="GO" id="GO:0072380">
    <property type="term" value="C:TRC complex"/>
    <property type="evidence" value="ECO:0007669"/>
    <property type="project" value="TreeGrafter"/>
</dbReference>
<accession>A0A9P0MZB6</accession>
<dbReference type="PROSITE" id="PS50005">
    <property type="entry name" value="TPR"/>
    <property type="match status" value="2"/>
</dbReference>
<proteinExistence type="inferred from homology"/>
<organism evidence="6 7">
    <name type="scientific">Spodoptera littoralis</name>
    <name type="common">Egyptian cotton leafworm</name>
    <dbReference type="NCBI Taxonomy" id="7109"/>
    <lineage>
        <taxon>Eukaryota</taxon>
        <taxon>Metazoa</taxon>
        <taxon>Ecdysozoa</taxon>
        <taxon>Arthropoda</taxon>
        <taxon>Hexapoda</taxon>
        <taxon>Insecta</taxon>
        <taxon>Pterygota</taxon>
        <taxon>Neoptera</taxon>
        <taxon>Endopterygota</taxon>
        <taxon>Lepidoptera</taxon>
        <taxon>Glossata</taxon>
        <taxon>Ditrysia</taxon>
        <taxon>Noctuoidea</taxon>
        <taxon>Noctuidae</taxon>
        <taxon>Amphipyrinae</taxon>
        <taxon>Spodoptera</taxon>
    </lineage>
</organism>
<dbReference type="InterPro" id="IPR011990">
    <property type="entry name" value="TPR-like_helical_dom_sf"/>
</dbReference>
<dbReference type="PANTHER" id="PTHR45831:SF2">
    <property type="entry name" value="LD24721P"/>
    <property type="match status" value="1"/>
</dbReference>
<evidence type="ECO:0000256" key="1">
    <source>
        <dbReference type="ARBA" id="ARBA00008175"/>
    </source>
</evidence>
<feature type="repeat" description="TPR" evidence="4">
    <location>
        <begin position="78"/>
        <end position="111"/>
    </location>
</feature>
<evidence type="ECO:0000313" key="6">
    <source>
        <dbReference type="EMBL" id="CAH1635884.1"/>
    </source>
</evidence>
<dbReference type="InterPro" id="IPR019734">
    <property type="entry name" value="TPR_rpt"/>
</dbReference>
<evidence type="ECO:0000259" key="5">
    <source>
        <dbReference type="Pfam" id="PF16546"/>
    </source>
</evidence>
<dbReference type="AlphaFoldDB" id="A0A9P0MZB6"/>
<keyword evidence="3 4" id="KW-0802">TPR repeat</keyword>
<keyword evidence="7" id="KW-1185">Reference proteome</keyword>
<dbReference type="Proteomes" id="UP001153321">
    <property type="component" value="Chromosome 12"/>
</dbReference>
<feature type="domain" description="SGTA homodimerisation" evidence="5">
    <location>
        <begin position="5"/>
        <end position="54"/>
    </location>
</feature>
<dbReference type="Pfam" id="PF16546">
    <property type="entry name" value="SGTA_dimer"/>
    <property type="match status" value="1"/>
</dbReference>
<dbReference type="Pfam" id="PF07719">
    <property type="entry name" value="TPR_2"/>
    <property type="match status" value="1"/>
</dbReference>